<dbReference type="PANTHER" id="PTHR45125:SF3">
    <property type="entry name" value="NO-APICAL-MERISTEM-ASSOCIATED CARBOXY-TERMINAL DOMAIN PROTEIN"/>
    <property type="match status" value="1"/>
</dbReference>
<evidence type="ECO:0000313" key="1">
    <source>
        <dbReference type="EMBL" id="OWZ15035.1"/>
    </source>
</evidence>
<proteinExistence type="predicted"/>
<dbReference type="GO" id="GO:0016740">
    <property type="term" value="F:transferase activity"/>
    <property type="evidence" value="ECO:0007669"/>
    <property type="project" value="UniProtKB-KW"/>
</dbReference>
<evidence type="ECO:0000313" key="2">
    <source>
        <dbReference type="Proteomes" id="UP000198211"/>
    </source>
</evidence>
<keyword evidence="1" id="KW-0808">Transferase</keyword>
<dbReference type="EMBL" id="NBNE01001208">
    <property type="protein sequence ID" value="OWZ15035.1"/>
    <property type="molecule type" value="Genomic_DNA"/>
</dbReference>
<comment type="caution">
    <text evidence="1">The sequence shown here is derived from an EMBL/GenBank/DDBJ whole genome shotgun (WGS) entry which is preliminary data.</text>
</comment>
<dbReference type="OrthoDB" id="116445at2759"/>
<accession>A0A225WBN1</accession>
<dbReference type="AlphaFoldDB" id="A0A225WBN1"/>
<name>A0A225WBN1_9STRA</name>
<sequence>MSGRPRGANYRAAEDNALCKALIEGSNDGGTDINQCGDQFYGRIKLVLDDLGEGRQNKVQDRSETSLSSRFSTISASVSKFVGCHCGGAGSAKFLRMLDPACHCAQDTDYRRGYSC</sequence>
<organism evidence="1 2">
    <name type="scientific">Phytophthora megakarya</name>
    <dbReference type="NCBI Taxonomy" id="4795"/>
    <lineage>
        <taxon>Eukaryota</taxon>
        <taxon>Sar</taxon>
        <taxon>Stramenopiles</taxon>
        <taxon>Oomycota</taxon>
        <taxon>Peronosporomycetes</taxon>
        <taxon>Peronosporales</taxon>
        <taxon>Peronosporaceae</taxon>
        <taxon>Phytophthora</taxon>
    </lineage>
</organism>
<keyword evidence="2" id="KW-1185">Reference proteome</keyword>
<reference evidence="2" key="1">
    <citation type="submission" date="2017-03" db="EMBL/GenBank/DDBJ databases">
        <title>Phytopthora megakarya and P. palmivora, two closely related causual agents of cacao black pod achieved similar genome size and gene model numbers by different mechanisms.</title>
        <authorList>
            <person name="Ali S."/>
            <person name="Shao J."/>
            <person name="Larry D.J."/>
            <person name="Kronmiller B."/>
            <person name="Shen D."/>
            <person name="Strem M.D."/>
            <person name="Melnick R.L."/>
            <person name="Guiltinan M.J."/>
            <person name="Tyler B.M."/>
            <person name="Meinhardt L.W."/>
            <person name="Bailey B.A."/>
        </authorList>
    </citation>
    <scope>NUCLEOTIDE SEQUENCE [LARGE SCALE GENOMIC DNA]</scope>
    <source>
        <strain evidence="2">zdho120</strain>
    </source>
</reference>
<protein>
    <submittedName>
        <fullName evidence="1">Glutathione S-transferase</fullName>
    </submittedName>
</protein>
<gene>
    <name evidence="1" type="ORF">PHMEG_00011400</name>
</gene>
<dbReference type="Proteomes" id="UP000198211">
    <property type="component" value="Unassembled WGS sequence"/>
</dbReference>
<dbReference type="PANTHER" id="PTHR45125">
    <property type="entry name" value="F21J9.4-RELATED"/>
    <property type="match status" value="1"/>
</dbReference>